<dbReference type="Gene3D" id="3.40.30.10">
    <property type="entry name" value="Glutaredoxin"/>
    <property type="match status" value="4"/>
</dbReference>
<name>A0A0D3FW33_9ORYZ</name>
<dbReference type="FunFam" id="3.40.30.10:FF:000143">
    <property type="entry name" value="Protein disulfide-isomerase"/>
    <property type="match status" value="1"/>
</dbReference>
<keyword evidence="8 12" id="KW-1015">Disulfide bond</keyword>
<dbReference type="InterPro" id="IPR005792">
    <property type="entry name" value="Prot_disulphide_isomerase"/>
</dbReference>
<evidence type="ECO:0000256" key="5">
    <source>
        <dbReference type="ARBA" id="ARBA00022729"/>
    </source>
</evidence>
<dbReference type="eggNOG" id="KOG0190">
    <property type="taxonomic scope" value="Eukaryota"/>
</dbReference>
<sequence length="536" mass="59602">MAVNLVLSFALAILISSSPTAVGVDATEELKEAVLTLDAGNFSEVVAKHPFIVVKFYAPWCGHCKQLAPEYEKAASVLRKNELPVVLAKVDAYDERNKELKDKYGVYSYPTIKIMKNGGSDVRGYGGPREADGIVEYLKRQVGPASLKLESAEEAAHSVVDKGVILVGVFPEFAGMEYENFMVVAEKMRADYDFFHTSDASILPRGDQSVKGPIVRLFKPFDELFVDSEDFGKDALEKFIEVSGFPMVVTYDADPTNHKFLERYYSTPSAKAMLFVSFGDDRIESFKSQIHEAARKFSGYCLYHSALPCEGFLELRTSTYELPHPPFQYFGLRESDVPLLFVIASTGKYLNPTMDPDQIIPWLKQYIGTSCPLISNYGNLTPYVKSEPIPKVNDQPVKVVVADNIDDIVFNSGKNVLLEFYAPWCGHCRKFAPILEEIAVSLQDDQDIVIAKMDGTANDIPTDFTVEGYPTIYFYSSSGNLLSYDGARTAEEIISFINENRGPKAGAAAAVDEKTQIDAVEEEDTDGLYTAYNRDY</sequence>
<evidence type="ECO:0000256" key="7">
    <source>
        <dbReference type="ARBA" id="ARBA00022824"/>
    </source>
</evidence>
<dbReference type="AlphaFoldDB" id="A0A0D3FW33"/>
<evidence type="ECO:0000256" key="10">
    <source>
        <dbReference type="ARBA" id="ARBA00023235"/>
    </source>
</evidence>
<dbReference type="CDD" id="cd02982">
    <property type="entry name" value="PDI_b'_family"/>
    <property type="match status" value="1"/>
</dbReference>
<dbReference type="PROSITE" id="PS00194">
    <property type="entry name" value="THIOREDOXIN_1"/>
    <property type="match status" value="2"/>
</dbReference>
<dbReference type="FunFam" id="3.40.30.10:FF:000152">
    <property type="entry name" value="Protein disulfide-isomerase"/>
    <property type="match status" value="1"/>
</dbReference>
<evidence type="ECO:0000256" key="12">
    <source>
        <dbReference type="PIRSR" id="PIRSR605792-51"/>
    </source>
</evidence>
<accession>A0A0D3FW33</accession>
<keyword evidence="7" id="KW-0256">Endoplasmic reticulum</keyword>
<dbReference type="Pfam" id="PF00085">
    <property type="entry name" value="Thioredoxin"/>
    <property type="match status" value="2"/>
</dbReference>
<evidence type="ECO:0000313" key="17">
    <source>
        <dbReference type="Proteomes" id="UP000026960"/>
    </source>
</evidence>
<evidence type="ECO:0000256" key="9">
    <source>
        <dbReference type="ARBA" id="ARBA00023180"/>
    </source>
</evidence>
<evidence type="ECO:0000256" key="14">
    <source>
        <dbReference type="RuleBase" id="RU361130"/>
    </source>
</evidence>
<evidence type="ECO:0000313" key="16">
    <source>
        <dbReference type="EnsemblPlants" id="OBART04G13290.1"/>
    </source>
</evidence>
<dbReference type="PANTHER" id="PTHR18929">
    <property type="entry name" value="PROTEIN DISULFIDE ISOMERASE"/>
    <property type="match status" value="1"/>
</dbReference>
<keyword evidence="10 14" id="KW-0413">Isomerase</keyword>
<feature type="disulfide bond" description="Redox-active" evidence="12">
    <location>
        <begin position="61"/>
        <end position="64"/>
    </location>
</feature>
<reference evidence="16" key="2">
    <citation type="submission" date="2015-03" db="UniProtKB">
        <authorList>
            <consortium name="EnsemblPlants"/>
        </authorList>
    </citation>
    <scope>IDENTIFICATION</scope>
</reference>
<evidence type="ECO:0000259" key="15">
    <source>
        <dbReference type="PROSITE" id="PS51352"/>
    </source>
</evidence>
<keyword evidence="5 14" id="KW-0732">Signal</keyword>
<evidence type="ECO:0000256" key="11">
    <source>
        <dbReference type="ARBA" id="ARBA00023284"/>
    </source>
</evidence>
<dbReference type="Proteomes" id="UP000026960">
    <property type="component" value="Chromosome 4"/>
</dbReference>
<keyword evidence="17" id="KW-1185">Reference proteome</keyword>
<dbReference type="CDD" id="cd02981">
    <property type="entry name" value="PDI_b_family"/>
    <property type="match status" value="1"/>
</dbReference>
<keyword evidence="11 12" id="KW-0676">Redox-active center</keyword>
<feature type="signal peptide" evidence="14">
    <location>
        <begin position="1"/>
        <end position="23"/>
    </location>
</feature>
<dbReference type="EC" id="5.3.4.1" evidence="4 14"/>
<dbReference type="PANTHER" id="PTHR18929:SF211">
    <property type="entry name" value="PROTEIN DISULFIDE ISOMERASE-LIKE 1-2"/>
    <property type="match status" value="1"/>
</dbReference>
<dbReference type="InterPro" id="IPR017937">
    <property type="entry name" value="Thioredoxin_CS"/>
</dbReference>
<feature type="chain" id="PRO_5005113423" description="Protein disulfide-isomerase" evidence="14">
    <location>
        <begin position="24"/>
        <end position="536"/>
    </location>
</feature>
<comment type="similarity">
    <text evidence="3 13">Belongs to the protein disulfide isomerase family.</text>
</comment>
<dbReference type="NCBIfam" id="TIGR01130">
    <property type="entry name" value="ER_PDI_fam"/>
    <property type="match status" value="1"/>
</dbReference>
<keyword evidence="6" id="KW-0677">Repeat</keyword>
<organism evidence="16">
    <name type="scientific">Oryza barthii</name>
    <dbReference type="NCBI Taxonomy" id="65489"/>
    <lineage>
        <taxon>Eukaryota</taxon>
        <taxon>Viridiplantae</taxon>
        <taxon>Streptophyta</taxon>
        <taxon>Embryophyta</taxon>
        <taxon>Tracheophyta</taxon>
        <taxon>Spermatophyta</taxon>
        <taxon>Magnoliopsida</taxon>
        <taxon>Liliopsida</taxon>
        <taxon>Poales</taxon>
        <taxon>Poaceae</taxon>
        <taxon>BOP clade</taxon>
        <taxon>Oryzoideae</taxon>
        <taxon>Oryzeae</taxon>
        <taxon>Oryzinae</taxon>
        <taxon>Oryza</taxon>
    </lineage>
</organism>
<evidence type="ECO:0000256" key="3">
    <source>
        <dbReference type="ARBA" id="ARBA00006347"/>
    </source>
</evidence>
<dbReference type="CDD" id="cd02995">
    <property type="entry name" value="PDI_a_PDI_a'_C"/>
    <property type="match status" value="1"/>
</dbReference>
<dbReference type="CDD" id="cd02961">
    <property type="entry name" value="PDI_a_family"/>
    <property type="match status" value="1"/>
</dbReference>
<dbReference type="Pfam" id="PF13848">
    <property type="entry name" value="Thioredoxin_6"/>
    <property type="match status" value="1"/>
</dbReference>
<evidence type="ECO:0000256" key="6">
    <source>
        <dbReference type="ARBA" id="ARBA00022737"/>
    </source>
</evidence>
<dbReference type="FunFam" id="3.40.30.10:FF:000150">
    <property type="entry name" value="Protein disulfide-isomerase"/>
    <property type="match status" value="1"/>
</dbReference>
<dbReference type="GO" id="GO:0005788">
    <property type="term" value="C:endoplasmic reticulum lumen"/>
    <property type="evidence" value="ECO:0007669"/>
    <property type="project" value="UniProtKB-SubCell"/>
</dbReference>
<comment type="subcellular location">
    <subcellularLocation>
        <location evidence="2">Endoplasmic reticulum lumen</location>
    </subcellularLocation>
</comment>
<feature type="domain" description="Thioredoxin" evidence="15">
    <location>
        <begin position="375"/>
        <end position="502"/>
    </location>
</feature>
<proteinExistence type="inferred from homology"/>
<dbReference type="InterPro" id="IPR036249">
    <property type="entry name" value="Thioredoxin-like_sf"/>
</dbReference>
<dbReference type="InterPro" id="IPR005788">
    <property type="entry name" value="PDI_thioredoxin-like_dom"/>
</dbReference>
<dbReference type="GO" id="GO:0034976">
    <property type="term" value="P:response to endoplasmic reticulum stress"/>
    <property type="evidence" value="ECO:0007669"/>
    <property type="project" value="TreeGrafter"/>
</dbReference>
<dbReference type="PaxDb" id="65489-OBART04G13290.1"/>
<dbReference type="PRINTS" id="PR00421">
    <property type="entry name" value="THIOREDOXIN"/>
</dbReference>
<feature type="domain" description="Thioredoxin" evidence="15">
    <location>
        <begin position="24"/>
        <end position="143"/>
    </location>
</feature>
<keyword evidence="9" id="KW-0325">Glycoprotein</keyword>
<reference evidence="16" key="1">
    <citation type="journal article" date="2009" name="Rice">
        <title>De Novo Next Generation Sequencing of Plant Genomes.</title>
        <authorList>
            <person name="Rounsley S."/>
            <person name="Marri P.R."/>
            <person name="Yu Y."/>
            <person name="He R."/>
            <person name="Sisneros N."/>
            <person name="Goicoechea J.L."/>
            <person name="Lee S.J."/>
            <person name="Angelova A."/>
            <person name="Kudrna D."/>
            <person name="Luo M."/>
            <person name="Affourtit J."/>
            <person name="Desany B."/>
            <person name="Knight J."/>
            <person name="Niazi F."/>
            <person name="Egholm M."/>
            <person name="Wing R.A."/>
        </authorList>
    </citation>
    <scope>NUCLEOTIDE SEQUENCE [LARGE SCALE GENOMIC DNA]</scope>
    <source>
        <strain evidence="16">cv. IRGC 105608</strain>
    </source>
</reference>
<dbReference type="GO" id="GO:0006457">
    <property type="term" value="P:protein folding"/>
    <property type="evidence" value="ECO:0007669"/>
    <property type="project" value="TreeGrafter"/>
</dbReference>
<dbReference type="Gramene" id="OBART04G13290.1">
    <property type="protein sequence ID" value="OBART04G13290.1"/>
    <property type="gene ID" value="OBART04G13290"/>
</dbReference>
<dbReference type="EnsemblPlants" id="OBART04G13290.1">
    <property type="protein sequence ID" value="OBART04G13290.1"/>
    <property type="gene ID" value="OBART04G13290"/>
</dbReference>
<dbReference type="SUPFAM" id="SSF52833">
    <property type="entry name" value="Thioredoxin-like"/>
    <property type="match status" value="4"/>
</dbReference>
<dbReference type="GO" id="GO:0003756">
    <property type="term" value="F:protein disulfide isomerase activity"/>
    <property type="evidence" value="ECO:0007669"/>
    <property type="project" value="UniProtKB-EC"/>
</dbReference>
<evidence type="ECO:0000256" key="8">
    <source>
        <dbReference type="ARBA" id="ARBA00023157"/>
    </source>
</evidence>
<evidence type="ECO:0000256" key="13">
    <source>
        <dbReference type="RuleBase" id="RU004208"/>
    </source>
</evidence>
<dbReference type="NCBIfam" id="TIGR01126">
    <property type="entry name" value="pdi_dom"/>
    <property type="match status" value="1"/>
</dbReference>
<dbReference type="InterPro" id="IPR013766">
    <property type="entry name" value="Thioredoxin_domain"/>
</dbReference>
<evidence type="ECO:0000256" key="2">
    <source>
        <dbReference type="ARBA" id="ARBA00004319"/>
    </source>
</evidence>
<protein>
    <recommendedName>
        <fullName evidence="4 14">Protein disulfide-isomerase</fullName>
        <ecNumber evidence="4 14">5.3.4.1</ecNumber>
    </recommendedName>
</protein>
<dbReference type="FunFam" id="3.40.30.10:FF:000184">
    <property type="entry name" value="Protein disulfide-isomerase"/>
    <property type="match status" value="1"/>
</dbReference>
<dbReference type="STRING" id="65489.A0A0D3FW33"/>
<evidence type="ECO:0000256" key="1">
    <source>
        <dbReference type="ARBA" id="ARBA00001182"/>
    </source>
</evidence>
<feature type="disulfide bond" description="Redox-active" evidence="12">
    <location>
        <begin position="425"/>
        <end position="428"/>
    </location>
</feature>
<dbReference type="PROSITE" id="PS51352">
    <property type="entry name" value="THIOREDOXIN_2"/>
    <property type="match status" value="2"/>
</dbReference>
<comment type="catalytic activity">
    <reaction evidence="1 14">
        <text>Catalyzes the rearrangement of -S-S- bonds in proteins.</text>
        <dbReference type="EC" id="5.3.4.1"/>
    </reaction>
</comment>
<evidence type="ECO:0000256" key="4">
    <source>
        <dbReference type="ARBA" id="ARBA00012723"/>
    </source>
</evidence>